<proteinExistence type="predicted"/>
<evidence type="ECO:0000256" key="3">
    <source>
        <dbReference type="ARBA" id="ARBA00022837"/>
    </source>
</evidence>
<keyword evidence="2" id="KW-0677">Repeat</keyword>
<feature type="region of interest" description="Disordered" evidence="6">
    <location>
        <begin position="1084"/>
        <end position="1112"/>
    </location>
</feature>
<feature type="chain" id="PRO_5045022268" evidence="8">
    <location>
        <begin position="19"/>
        <end position="1174"/>
    </location>
</feature>
<keyword evidence="10" id="KW-1185">Reference proteome</keyword>
<reference evidence="11 12" key="1">
    <citation type="submission" date="2025-05" db="UniProtKB">
        <authorList>
            <consortium name="RefSeq"/>
        </authorList>
    </citation>
    <scope>IDENTIFICATION</scope>
</reference>
<dbReference type="RefSeq" id="XP_014681383.1">
    <property type="nucleotide sequence ID" value="XM_014825897.1"/>
</dbReference>
<name>A0ABM1FAB2_PRICU</name>
<evidence type="ECO:0000256" key="8">
    <source>
        <dbReference type="SAM" id="SignalP"/>
    </source>
</evidence>
<keyword evidence="7" id="KW-0812">Transmembrane</keyword>
<sequence>MIERSILLISFLLVPILAVLNPCGVPNTGDPLTFQVYENETKDYMVGVLRLNGDDSEISLTQAGTLDPHIGFDISSRQVYLLNDLQPWIDSLEDPSQNMPITLHIKCKVLQNGPVTDLRLNVFVTDINNKQPYFVNKIFATSVSELANLNTTIFQAQAKDNDYTFPNNFMLYFIENSTYSDYVGMPNNYNGVMLLQKSLDYRVVKSFNITMKVEDLGEIPGSLSSTQTLIVNVIDEDNLNPIFFNGPYRADVLYSAPVGTPLIIQPAKIYAEDQDTGIMSPLLYSIEHGADGYFAIDERTGVVSTAQTLARGQHFSMLVKATEAYNSDRYAMTSLRVSVAGSNDHAPAFDRALYAVSAMENVPIGSTVLRVVAADDDGDDLLYTLLNSEQVTDFEMTDTGYLISTAYLDFTVQNSYNLTAQVSDGLYVSNASVVVTLLSANRKNPVFSERMYTFSATRNDNSFIGSVSASDPSGTEIEYTLLDNQLYFRVDQNGDLYSTDGVRDLVLVQYVLTVMACNAGDEELGEDRRCAGADVLVRLPDLPPAFSRGDYTASVVETSPVGTAVLRVSATDPAGDELVYQLQNGSHVAEFSMTKDGVLITKKKLSFADASLYYLVAEVTDGLQTDRAAVNVVVVPSNRYNPVFSQPRYEFVCNRTANTLLGVVHAQTPGSNTANITYRLLGYDSYFAVNAAGEVWTRRDLRDLVLPRYEMSVSACGPANSVLGEEPRCSRAAIAVALPPTPPAFERASYAVAGLPPTLPAGFFVLRVSAHSPAGDALSYNLLNASEIKDFEMTPTGLLKTKTLLDHSRQRFYEMTAEVTDGINTDTAAIEITVVNSNNKNPVFMRDVYEFNAARVNGGVVGQTTASDPTGRDLVYTLIGHEEFFEIDNAGEITMRDNADMLVNSRYEMSVKACNVVINASSSAEQTRCSVAQVVVKLPELAAGTASPSTGLQNSQTLIIIILACIAGVMFVAILVLSVFLLRNRGKVAPKGSPTPENSGIPPAYPDPKAYSYAHDNHGLRAPNDLGNEPIKFYENDSANQVRHVDVENGDSSSNQSDIPMDASSTERLYKDRNKIKVAPMPRQANGSVSRQMNGSVSRQMNGSVQSDLNRSKKRVTIGGAEEVDDWGGEHPQTDTQIETMLDPNVSVEPLDSNVDLSVPPGATRMKPELTIYF</sequence>
<dbReference type="PANTHER" id="PTHR24027:SF438">
    <property type="entry name" value="CADHERIN 23"/>
    <property type="match status" value="1"/>
</dbReference>
<dbReference type="Gene3D" id="2.60.40.60">
    <property type="entry name" value="Cadherins"/>
    <property type="match status" value="8"/>
</dbReference>
<evidence type="ECO:0000313" key="10">
    <source>
        <dbReference type="Proteomes" id="UP000695022"/>
    </source>
</evidence>
<evidence type="ECO:0000256" key="4">
    <source>
        <dbReference type="ARBA" id="ARBA00023136"/>
    </source>
</evidence>
<dbReference type="SMART" id="SM00112">
    <property type="entry name" value="CA"/>
    <property type="match status" value="6"/>
</dbReference>
<keyword evidence="8" id="KW-0732">Signal</keyword>
<feature type="domain" description="Cadherin" evidence="9">
    <location>
        <begin position="244"/>
        <end position="349"/>
    </location>
</feature>
<feature type="domain" description="Cadherin" evidence="9">
    <location>
        <begin position="135"/>
        <end position="243"/>
    </location>
</feature>
<feature type="domain" description="Cadherin" evidence="9">
    <location>
        <begin position="547"/>
        <end position="644"/>
    </location>
</feature>
<keyword evidence="4 7" id="KW-0472">Membrane</keyword>
<evidence type="ECO:0000256" key="5">
    <source>
        <dbReference type="PROSITE-ProRule" id="PRU00043"/>
    </source>
</evidence>
<comment type="subcellular location">
    <subcellularLocation>
        <location evidence="1">Membrane</location>
    </subcellularLocation>
</comment>
<keyword evidence="3 5" id="KW-0106">Calcium</keyword>
<evidence type="ECO:0000256" key="7">
    <source>
        <dbReference type="SAM" id="Phobius"/>
    </source>
</evidence>
<evidence type="ECO:0000256" key="1">
    <source>
        <dbReference type="ARBA" id="ARBA00004370"/>
    </source>
</evidence>
<dbReference type="InterPro" id="IPR039808">
    <property type="entry name" value="Cadherin"/>
</dbReference>
<dbReference type="SUPFAM" id="SSF49313">
    <property type="entry name" value="Cadherin-like"/>
    <property type="match status" value="8"/>
</dbReference>
<feature type="compositionally biased region" description="Polar residues" evidence="6">
    <location>
        <begin position="1085"/>
        <end position="1109"/>
    </location>
</feature>
<dbReference type="GeneID" id="106821196"/>
<dbReference type="PRINTS" id="PR00205">
    <property type="entry name" value="CADHERIN"/>
</dbReference>
<dbReference type="PROSITE" id="PS50268">
    <property type="entry name" value="CADHERIN_2"/>
    <property type="match status" value="6"/>
</dbReference>
<dbReference type="InterPro" id="IPR002126">
    <property type="entry name" value="Cadherin-like_dom"/>
</dbReference>
<evidence type="ECO:0000313" key="12">
    <source>
        <dbReference type="RefSeq" id="XP_014681383.1"/>
    </source>
</evidence>
<gene>
    <name evidence="11 12" type="primary">LOC106821196</name>
</gene>
<keyword evidence="7" id="KW-1133">Transmembrane helix</keyword>
<dbReference type="Proteomes" id="UP000695022">
    <property type="component" value="Unplaced"/>
</dbReference>
<feature type="signal peptide" evidence="8">
    <location>
        <begin position="1"/>
        <end position="18"/>
    </location>
</feature>
<dbReference type="PANTHER" id="PTHR24027">
    <property type="entry name" value="CADHERIN-23"/>
    <property type="match status" value="1"/>
</dbReference>
<organism evidence="10 12">
    <name type="scientific">Priapulus caudatus</name>
    <name type="common">Priapulid worm</name>
    <dbReference type="NCBI Taxonomy" id="37621"/>
    <lineage>
        <taxon>Eukaryota</taxon>
        <taxon>Metazoa</taxon>
        <taxon>Ecdysozoa</taxon>
        <taxon>Scalidophora</taxon>
        <taxon>Priapulida</taxon>
        <taxon>Priapulimorpha</taxon>
        <taxon>Priapulimorphida</taxon>
        <taxon>Priapulidae</taxon>
        <taxon>Priapulus</taxon>
    </lineage>
</organism>
<protein>
    <submittedName>
        <fullName evidence="11 12">Protocadherin Fat 3-like isoform X1</fullName>
    </submittedName>
</protein>
<evidence type="ECO:0000256" key="6">
    <source>
        <dbReference type="SAM" id="MobiDB-lite"/>
    </source>
</evidence>
<feature type="transmembrane region" description="Helical" evidence="7">
    <location>
        <begin position="958"/>
        <end position="982"/>
    </location>
</feature>
<evidence type="ECO:0000259" key="9">
    <source>
        <dbReference type="PROSITE" id="PS50268"/>
    </source>
</evidence>
<dbReference type="RefSeq" id="XP_014681382.1">
    <property type="nucleotide sequence ID" value="XM_014825896.1"/>
</dbReference>
<dbReference type="CDD" id="cd11304">
    <property type="entry name" value="Cadherin_repeat"/>
    <property type="match status" value="6"/>
</dbReference>
<evidence type="ECO:0000256" key="2">
    <source>
        <dbReference type="ARBA" id="ARBA00022737"/>
    </source>
</evidence>
<accession>A0ABM1FAB2</accession>
<dbReference type="InterPro" id="IPR015919">
    <property type="entry name" value="Cadherin-like_sf"/>
</dbReference>
<evidence type="ECO:0000313" key="11">
    <source>
        <dbReference type="RefSeq" id="XP_014681382.1"/>
    </source>
</evidence>
<feature type="domain" description="Cadherin" evidence="9">
    <location>
        <begin position="350"/>
        <end position="447"/>
    </location>
</feature>
<feature type="domain" description="Cadherin" evidence="9">
    <location>
        <begin position="858"/>
        <end position="950"/>
    </location>
</feature>
<feature type="domain" description="Cadherin" evidence="9">
    <location>
        <begin position="755"/>
        <end position="844"/>
    </location>
</feature>
<feature type="region of interest" description="Disordered" evidence="6">
    <location>
        <begin position="988"/>
        <end position="1032"/>
    </location>
</feature>